<dbReference type="GO" id="GO:0016787">
    <property type="term" value="F:hydrolase activity"/>
    <property type="evidence" value="ECO:0007669"/>
    <property type="project" value="UniProtKB-KW"/>
</dbReference>
<dbReference type="Gene3D" id="3.30.920.30">
    <property type="entry name" value="Hypothetical protein"/>
    <property type="match status" value="1"/>
</dbReference>
<evidence type="ECO:0000313" key="10">
    <source>
        <dbReference type="EMBL" id="VFK13604.1"/>
    </source>
</evidence>
<keyword evidence="2" id="KW-1277">Toxin-antitoxin system</keyword>
<comment type="similarity">
    <text evidence="1">Belongs to the HicA mRNA interferase family.</text>
</comment>
<dbReference type="EMBL" id="CAADFL010000287">
    <property type="protein sequence ID" value="VFK13604.1"/>
    <property type="molecule type" value="Genomic_DNA"/>
</dbReference>
<keyword evidence="5" id="KW-0378">Hydrolase</keyword>
<evidence type="ECO:0000256" key="2">
    <source>
        <dbReference type="ARBA" id="ARBA00022649"/>
    </source>
</evidence>
<keyword evidence="6" id="KW-0694">RNA-binding</keyword>
<dbReference type="EMBL" id="CAADFA010000289">
    <property type="protein sequence ID" value="VFJ61201.1"/>
    <property type="molecule type" value="Genomic_DNA"/>
</dbReference>
<accession>A0A450W970</accession>
<dbReference type="Pfam" id="PF07927">
    <property type="entry name" value="HicA_toxin"/>
    <property type="match status" value="1"/>
</dbReference>
<evidence type="ECO:0000256" key="6">
    <source>
        <dbReference type="ARBA" id="ARBA00022884"/>
    </source>
</evidence>
<proteinExistence type="inferred from homology"/>
<keyword evidence="3" id="KW-0540">Nuclease</keyword>
<evidence type="ECO:0000256" key="3">
    <source>
        <dbReference type="ARBA" id="ARBA00022722"/>
    </source>
</evidence>
<dbReference type="GO" id="GO:0004519">
    <property type="term" value="F:endonuclease activity"/>
    <property type="evidence" value="ECO:0007669"/>
    <property type="project" value="UniProtKB-KW"/>
</dbReference>
<protein>
    <submittedName>
        <fullName evidence="10">Predicted RNA binding protein YcfA, dsRBD-like fold, HicA-like mRNA interferase family</fullName>
    </submittedName>
</protein>
<name>A0A450W970_9GAMM</name>
<sequence length="72" mass="8202">MKTISGKRMSALLQRKGWYLVRTTGSHHIFVHPGSNLRISVPVHGNHDLKAGLQRTIMRQADLTENDIRERA</sequence>
<keyword evidence="7" id="KW-0346">Stress response</keyword>
<evidence type="ECO:0000313" key="9">
    <source>
        <dbReference type="EMBL" id="VFJ61201.1"/>
    </source>
</evidence>
<dbReference type="InterPro" id="IPR012933">
    <property type="entry name" value="HicA_mRNA_interferase"/>
</dbReference>
<dbReference type="AlphaFoldDB" id="A0A450W970"/>
<evidence type="ECO:0000256" key="4">
    <source>
        <dbReference type="ARBA" id="ARBA00022759"/>
    </source>
</evidence>
<evidence type="ECO:0000256" key="1">
    <source>
        <dbReference type="ARBA" id="ARBA00006620"/>
    </source>
</evidence>
<dbReference type="SUPFAM" id="SSF54786">
    <property type="entry name" value="YcfA/nrd intein domain"/>
    <property type="match status" value="1"/>
</dbReference>
<evidence type="ECO:0000256" key="5">
    <source>
        <dbReference type="ARBA" id="ARBA00022801"/>
    </source>
</evidence>
<organism evidence="10">
    <name type="scientific">Candidatus Kentrum sp. FM</name>
    <dbReference type="NCBI Taxonomy" id="2126340"/>
    <lineage>
        <taxon>Bacteria</taxon>
        <taxon>Pseudomonadati</taxon>
        <taxon>Pseudomonadota</taxon>
        <taxon>Gammaproteobacteria</taxon>
        <taxon>Candidatus Kentrum</taxon>
    </lineage>
</organism>
<evidence type="ECO:0000256" key="7">
    <source>
        <dbReference type="ARBA" id="ARBA00023016"/>
    </source>
</evidence>
<dbReference type="GO" id="GO:0003729">
    <property type="term" value="F:mRNA binding"/>
    <property type="evidence" value="ECO:0007669"/>
    <property type="project" value="InterPro"/>
</dbReference>
<reference evidence="10" key="1">
    <citation type="submission" date="2019-02" db="EMBL/GenBank/DDBJ databases">
        <authorList>
            <person name="Gruber-Vodicka R. H."/>
            <person name="Seah K. B. B."/>
        </authorList>
    </citation>
    <scope>NUCLEOTIDE SEQUENCE</scope>
    <source>
        <strain evidence="8">BECK_BZ163</strain>
        <strain evidence="10">BECK_BZ164</strain>
        <strain evidence="9">BECK_BZ165</strain>
    </source>
</reference>
<dbReference type="InterPro" id="IPR038570">
    <property type="entry name" value="HicA_sf"/>
</dbReference>
<gene>
    <name evidence="8" type="ORF">BECKFM1743A_GA0114220_1003118</name>
    <name evidence="10" type="ORF">BECKFM1743B_GA0114221_102875</name>
    <name evidence="9" type="ORF">BECKFM1743C_GA0114222_102895</name>
</gene>
<dbReference type="EMBL" id="CAADEZ010000031">
    <property type="protein sequence ID" value="VFJ46009.1"/>
    <property type="molecule type" value="Genomic_DNA"/>
</dbReference>
<evidence type="ECO:0000313" key="8">
    <source>
        <dbReference type="EMBL" id="VFJ46009.1"/>
    </source>
</evidence>
<keyword evidence="4" id="KW-0255">Endonuclease</keyword>